<evidence type="ECO:0000313" key="2">
    <source>
        <dbReference type="Proteomes" id="UP000326936"/>
    </source>
</evidence>
<keyword evidence="1" id="KW-0614">Plasmid</keyword>
<dbReference type="EMBL" id="CP045351">
    <property type="protein sequence ID" value="QFT28201.1"/>
    <property type="molecule type" value="Genomic_DNA"/>
</dbReference>
<protein>
    <submittedName>
        <fullName evidence="1">Uncharacterized protein</fullName>
    </submittedName>
</protein>
<organism evidence="1 2">
    <name type="scientific">Vibrio aquimaris</name>
    <dbReference type="NCBI Taxonomy" id="2587862"/>
    <lineage>
        <taxon>Bacteria</taxon>
        <taxon>Pseudomonadati</taxon>
        <taxon>Pseudomonadota</taxon>
        <taxon>Gammaproteobacteria</taxon>
        <taxon>Vibrionales</taxon>
        <taxon>Vibrionaceae</taxon>
        <taxon>Vibrio</taxon>
    </lineage>
</organism>
<gene>
    <name evidence="1" type="ORF">FIV01_17560</name>
</gene>
<proteinExistence type="predicted"/>
<dbReference type="AlphaFoldDB" id="A0A5P9CQH7"/>
<evidence type="ECO:0000313" key="1">
    <source>
        <dbReference type="EMBL" id="QFT28201.1"/>
    </source>
</evidence>
<keyword evidence="2" id="KW-1185">Reference proteome</keyword>
<dbReference type="KEGG" id="vaq:FIV01_17560"/>
<geneLocation type="plasmid" evidence="2">
    <name>pthaf100_a</name>
</geneLocation>
<reference evidence="1 2" key="1">
    <citation type="submission" date="2019-10" db="EMBL/GenBank/DDBJ databases">
        <title>Complete genome sequence of Vibrio sp. strain THAF100, isolated from non-filtered water from the water column of tank 6 of a marine aquarium containing stony-coral fragments. Water maintained at 26 degree C.</title>
        <authorList>
            <person name="Ruckert C."/>
            <person name="Franco A."/>
            <person name="Kalinowski J."/>
            <person name="Glaeser S."/>
        </authorList>
    </citation>
    <scope>NUCLEOTIDE SEQUENCE [LARGE SCALE GENOMIC DNA]</scope>
    <source>
        <strain evidence="1 2">THAF100</strain>
        <plasmid evidence="2">pthaf100_a</plasmid>
    </source>
</reference>
<name>A0A5P9CQH7_9VIBR</name>
<accession>A0A5P9CQH7</accession>
<sequence>MNIMKYDAVNLIPRCTISNKVAKKVNFIAGTRFDNHAIKMDFHRLELNSVQKQDLIEINLVHMGIEAKGYLQVVEIERLLGLEIKHLDKEYVAYLITQSLAPHGVHYVGFIDQKEGRDLPLSITTVFECERLATTLYLDVESIHIDTDCLEAKPQALSGNLKLTVSWAAFETALTTQELSALSTDDVVLVYPK</sequence>
<dbReference type="Proteomes" id="UP000326936">
    <property type="component" value="Plasmid pTHAF100_a"/>
</dbReference>